<organism evidence="1 2">
    <name type="scientific">Zosterops borbonicus</name>
    <dbReference type="NCBI Taxonomy" id="364589"/>
    <lineage>
        <taxon>Eukaryota</taxon>
        <taxon>Metazoa</taxon>
        <taxon>Chordata</taxon>
        <taxon>Craniata</taxon>
        <taxon>Vertebrata</taxon>
        <taxon>Euteleostomi</taxon>
        <taxon>Archelosauria</taxon>
        <taxon>Archosauria</taxon>
        <taxon>Dinosauria</taxon>
        <taxon>Saurischia</taxon>
        <taxon>Theropoda</taxon>
        <taxon>Coelurosauria</taxon>
        <taxon>Aves</taxon>
        <taxon>Neognathae</taxon>
        <taxon>Neoaves</taxon>
        <taxon>Telluraves</taxon>
        <taxon>Australaves</taxon>
        <taxon>Passeriformes</taxon>
        <taxon>Sylvioidea</taxon>
        <taxon>Zosteropidae</taxon>
        <taxon>Zosterops</taxon>
    </lineage>
</organism>
<comment type="caution">
    <text evidence="1">The sequence shown here is derived from an EMBL/GenBank/DDBJ whole genome shotgun (WGS) entry which is preliminary data.</text>
</comment>
<sequence>MVLWKETLPFPAGSLNQCKFIGLSAMAMDVTPCEMSSYSLDPSCQGGIVCIVQTSQGARGENCEEIYPGPGKQQLSGPAQMLEAAEIWPGLTLVDLMYRSKGLEFAIMVVEMKRPEESWGKGEMFCV</sequence>
<evidence type="ECO:0000313" key="1">
    <source>
        <dbReference type="EMBL" id="TRZ15495.1"/>
    </source>
</evidence>
<keyword evidence="2" id="KW-1185">Reference proteome</keyword>
<protein>
    <submittedName>
        <fullName evidence="1">Uncharacterized protein</fullName>
    </submittedName>
</protein>
<name>A0A8K1GBB2_9PASS</name>
<dbReference type="EMBL" id="SWJQ01000366">
    <property type="protein sequence ID" value="TRZ15495.1"/>
    <property type="molecule type" value="Genomic_DNA"/>
</dbReference>
<gene>
    <name evidence="1" type="ORF">HGM15179_011606</name>
</gene>
<accession>A0A8K1GBB2</accession>
<proteinExistence type="predicted"/>
<reference evidence="1" key="1">
    <citation type="submission" date="2019-04" db="EMBL/GenBank/DDBJ databases">
        <title>Genome assembly of Zosterops borbonicus 15179.</title>
        <authorList>
            <person name="Leroy T."/>
            <person name="Anselmetti Y."/>
            <person name="Tilak M.-K."/>
            <person name="Nabholz B."/>
        </authorList>
    </citation>
    <scope>NUCLEOTIDE SEQUENCE</scope>
    <source>
        <strain evidence="1">HGM_15179</strain>
        <tissue evidence="1">Muscle</tissue>
    </source>
</reference>
<evidence type="ECO:0000313" key="2">
    <source>
        <dbReference type="Proteomes" id="UP000796761"/>
    </source>
</evidence>
<dbReference type="Proteomes" id="UP000796761">
    <property type="component" value="Unassembled WGS sequence"/>
</dbReference>
<dbReference type="AlphaFoldDB" id="A0A8K1GBB2"/>